<dbReference type="InterPro" id="IPR002818">
    <property type="entry name" value="DJ-1/PfpI"/>
</dbReference>
<dbReference type="SUPFAM" id="SSF52317">
    <property type="entry name" value="Class I glutamine amidotransferase-like"/>
    <property type="match status" value="1"/>
</dbReference>
<protein>
    <submittedName>
        <fullName evidence="2">Glutamine amidotransferase</fullName>
    </submittedName>
</protein>
<dbReference type="Pfam" id="PF01965">
    <property type="entry name" value="DJ-1_PfpI"/>
    <property type="match status" value="1"/>
</dbReference>
<dbReference type="EMBL" id="BSPC01000034">
    <property type="protein sequence ID" value="GLS20778.1"/>
    <property type="molecule type" value="Genomic_DNA"/>
</dbReference>
<dbReference type="Proteomes" id="UP001156882">
    <property type="component" value="Unassembled WGS sequence"/>
</dbReference>
<gene>
    <name evidence="2" type="ORF">GCM10007874_37950</name>
</gene>
<name>A0ABQ6CKB4_9HYPH</name>
<evidence type="ECO:0000313" key="3">
    <source>
        <dbReference type="Proteomes" id="UP001156882"/>
    </source>
</evidence>
<dbReference type="InterPro" id="IPR029062">
    <property type="entry name" value="Class_I_gatase-like"/>
</dbReference>
<dbReference type="CDD" id="cd03139">
    <property type="entry name" value="GATase1_PfpI_2"/>
    <property type="match status" value="1"/>
</dbReference>
<reference evidence="3" key="1">
    <citation type="journal article" date="2019" name="Int. J. Syst. Evol. Microbiol.">
        <title>The Global Catalogue of Microorganisms (GCM) 10K type strain sequencing project: providing services to taxonomists for standard genome sequencing and annotation.</title>
        <authorList>
            <consortium name="The Broad Institute Genomics Platform"/>
            <consortium name="The Broad Institute Genome Sequencing Center for Infectious Disease"/>
            <person name="Wu L."/>
            <person name="Ma J."/>
        </authorList>
    </citation>
    <scope>NUCLEOTIDE SEQUENCE [LARGE SCALE GENOMIC DNA]</scope>
    <source>
        <strain evidence="3">NBRC 101365</strain>
    </source>
</reference>
<keyword evidence="2" id="KW-0315">Glutamine amidotransferase</keyword>
<accession>A0ABQ6CKB4</accession>
<feature type="domain" description="DJ-1/PfpI" evidence="1">
    <location>
        <begin position="5"/>
        <end position="164"/>
    </location>
</feature>
<organism evidence="2 3">
    <name type="scientific">Labrys miyagiensis</name>
    <dbReference type="NCBI Taxonomy" id="346912"/>
    <lineage>
        <taxon>Bacteria</taxon>
        <taxon>Pseudomonadati</taxon>
        <taxon>Pseudomonadota</taxon>
        <taxon>Alphaproteobacteria</taxon>
        <taxon>Hyphomicrobiales</taxon>
        <taxon>Xanthobacteraceae</taxon>
        <taxon>Labrys</taxon>
    </lineage>
</organism>
<dbReference type="PANTHER" id="PTHR43130">
    <property type="entry name" value="ARAC-FAMILY TRANSCRIPTIONAL REGULATOR"/>
    <property type="match status" value="1"/>
</dbReference>
<proteinExistence type="predicted"/>
<dbReference type="PANTHER" id="PTHR43130:SF2">
    <property type="entry name" value="DJ-1_PFPI DOMAIN-CONTAINING PROTEIN"/>
    <property type="match status" value="1"/>
</dbReference>
<evidence type="ECO:0000259" key="1">
    <source>
        <dbReference type="Pfam" id="PF01965"/>
    </source>
</evidence>
<dbReference type="Gene3D" id="3.40.50.880">
    <property type="match status" value="1"/>
</dbReference>
<dbReference type="RefSeq" id="WP_284313857.1">
    <property type="nucleotide sequence ID" value="NZ_BSPC01000034.1"/>
</dbReference>
<dbReference type="InterPro" id="IPR052158">
    <property type="entry name" value="INH-QAR"/>
</dbReference>
<keyword evidence="3" id="KW-1185">Reference proteome</keyword>
<comment type="caution">
    <text evidence="2">The sequence shown here is derived from an EMBL/GenBank/DDBJ whole genome shotgun (WGS) entry which is preliminary data.</text>
</comment>
<evidence type="ECO:0000313" key="2">
    <source>
        <dbReference type="EMBL" id="GLS20778.1"/>
    </source>
</evidence>
<sequence>MTLQIGFLIFPRFQLIDLAGPFDLFAQVPDCRLHLIWKDLEPLRATAGCDLRPTVTLGACPALDLICIPGGTGVNALMQDAEILDFVRTQAASARFVTSVCTGALVLGAAGLLRGKRATTHWASHHLLKELGAIPVEERIVTDDKLITGGGATAGIDFALAAIAQLVGREAAEVAQLELEYAPAPPFDAGSPRTAPLAVVERVRADSAATVADRARIIAELHAAA</sequence>